<dbReference type="EMBL" id="JAAGAA010000010">
    <property type="protein sequence ID" value="NDV13471.1"/>
    <property type="molecule type" value="Genomic_DNA"/>
</dbReference>
<evidence type="ECO:0000313" key="1">
    <source>
        <dbReference type="EMBL" id="NDV13471.1"/>
    </source>
</evidence>
<organism evidence="1 2">
    <name type="scientific">Crenobacter caeni</name>
    <dbReference type="NCBI Taxonomy" id="2705474"/>
    <lineage>
        <taxon>Bacteria</taxon>
        <taxon>Pseudomonadati</taxon>
        <taxon>Pseudomonadota</taxon>
        <taxon>Betaproteobacteria</taxon>
        <taxon>Neisseriales</taxon>
        <taxon>Neisseriaceae</taxon>
        <taxon>Crenobacter</taxon>
    </lineage>
</organism>
<evidence type="ECO:0000313" key="2">
    <source>
        <dbReference type="Proteomes" id="UP000482578"/>
    </source>
</evidence>
<gene>
    <name evidence="1" type="ORF">GZH52_11825</name>
</gene>
<protein>
    <submittedName>
        <fullName evidence="1">Uncharacterized protein</fullName>
    </submittedName>
</protein>
<dbReference type="RefSeq" id="WP_163316664.1">
    <property type="nucleotide sequence ID" value="NZ_JAAGAA010000010.1"/>
</dbReference>
<name>A0A6B2KTK9_9NEIS</name>
<accession>A0A6B2KTK9</accession>
<reference evidence="1 2" key="1">
    <citation type="submission" date="2020-02" db="EMBL/GenBank/DDBJ databases">
        <authorList>
            <person name="Yang Z."/>
        </authorList>
    </citation>
    <scope>NUCLEOTIDE SEQUENCE [LARGE SCALE GENOMIC DNA]</scope>
    <source>
        <strain evidence="1 2">HX-7-9</strain>
    </source>
</reference>
<dbReference type="Proteomes" id="UP000482578">
    <property type="component" value="Unassembled WGS sequence"/>
</dbReference>
<keyword evidence="2" id="KW-1185">Reference proteome</keyword>
<proteinExistence type="predicted"/>
<comment type="caution">
    <text evidence="1">The sequence shown here is derived from an EMBL/GenBank/DDBJ whole genome shotgun (WGS) entry which is preliminary data.</text>
</comment>
<dbReference type="AlphaFoldDB" id="A0A6B2KTK9"/>
<sequence>MRQVAVIDDGVMTRNLFWGFLRPKVKFPYKGIQDDLSPFLPFISSSVRFIFFVCSTPLDRISHCDLLIVLHCEDDVRRSRLLSREGGRAVERLQRESKLDAVVYPSCLNRVDVNSTDLFEVK</sequence>